<dbReference type="Pfam" id="PF01228">
    <property type="entry name" value="Gly_radical"/>
    <property type="match status" value="1"/>
</dbReference>
<evidence type="ECO:0000256" key="3">
    <source>
        <dbReference type="PROSITE-ProRule" id="PRU00493"/>
    </source>
</evidence>
<dbReference type="PROSITE" id="PS51149">
    <property type="entry name" value="GLY_RADICAL_2"/>
    <property type="match status" value="1"/>
</dbReference>
<dbReference type="InterPro" id="IPR001150">
    <property type="entry name" value="Gly_radical"/>
</dbReference>
<dbReference type="Gene3D" id="3.20.70.20">
    <property type="match status" value="1"/>
</dbReference>
<evidence type="ECO:0000313" key="7">
    <source>
        <dbReference type="EMBL" id="MEJ5979309.1"/>
    </source>
</evidence>
<dbReference type="PANTHER" id="PTHR43641">
    <property type="entry name" value="FORMATE ACETYLTRANSFERASE 3-RELATED"/>
    <property type="match status" value="1"/>
</dbReference>
<feature type="modified residue" description="Glycine radical" evidence="3">
    <location>
        <position position="794"/>
    </location>
</feature>
<comment type="caution">
    <text evidence="7">The sequence shown here is derived from an EMBL/GenBank/DDBJ whole genome shotgun (WGS) entry which is preliminary data.</text>
</comment>
<organism evidence="7 8">
    <name type="scientific">Novosphingobium anseongense</name>
    <dbReference type="NCBI Taxonomy" id="3133436"/>
    <lineage>
        <taxon>Bacteria</taxon>
        <taxon>Pseudomonadati</taxon>
        <taxon>Pseudomonadota</taxon>
        <taxon>Alphaproteobacteria</taxon>
        <taxon>Sphingomonadales</taxon>
        <taxon>Sphingomonadaceae</taxon>
        <taxon>Novosphingobium</taxon>
    </lineage>
</organism>
<name>A0ABU8S2W6_9SPHN</name>
<dbReference type="Proteomes" id="UP001361239">
    <property type="component" value="Unassembled WGS sequence"/>
</dbReference>
<dbReference type="GO" id="GO:0016829">
    <property type="term" value="F:lyase activity"/>
    <property type="evidence" value="ECO:0007669"/>
    <property type="project" value="UniProtKB-KW"/>
</dbReference>
<dbReference type="SUPFAM" id="SSF51998">
    <property type="entry name" value="PFL-like glycyl radical enzymes"/>
    <property type="match status" value="1"/>
</dbReference>
<sequence>MSRETMDRTGPKPLESVSPRILNLFAKLDRVRDGRFAISIEKSRLMTASFEATEGQPQVIRVAKAFDAVLRKIPVFIEPDDLLAGNFAARPGAVELSSVWANWGTEELDALCTAGFAVDPEDRADIARINAYWQDRSLTSRMTSRYDDGRLWPYAQLGVVLPPFRSKAEGWGPGGMIGNGWGIHHEISQIIGVFDYGRVLREGLAGLLAEARGKLAETRLTSADAVAKAELLQAIVISLEAIVHFAERLAETAERDAEAAEEPRRTELLRLARMCRHVPLNPARDFHEALQSLWIVWLMILPAGILSFGRLDQLLGDYYEADLTARSIDEPRALELLQWLRIKDSQIVITSGQTHRQKYGGLAKWHNCVIGGQTAAGRDATNAVSFLLLKAARTCPTPHPTLTMRVHDGTPPDLLDAALDLIGTGIGLPALLGDNSVVEFLTREGVSQAKARDYAVAGCLGVNVIGQSRMVASPMFVAPLVLNFALHGGVDPRTGTQVGPVTKPLPACRDFVEFEAGVHAQLAHFLELQAEFNNVTIQSYGERFPQPVESALTDGGIGASKNILGRTLPFENGSAVNPIGLINVADSLVAIRRQVFENKAIDPADLLRHLANNWEGEDGARARALMLAAPKYGNADPIADAAAADLYRFCAETITALTTTYGGYHKAGSITIGTCIMPGGRASGATPDGRRAEEGLADESLSPMRQRDKGPLSAMLDSALGIDQIAWQALSLDLRLAPHLFANRAERARVAAMVRDYFARGGKHIQFNVVDDGLLRAAQREPERHKDLIVRIGGCSAYFTQLPRETQDEIIHRREYDRVD</sequence>
<dbReference type="EMBL" id="JBBHJZ010000007">
    <property type="protein sequence ID" value="MEJ5979309.1"/>
    <property type="molecule type" value="Genomic_DNA"/>
</dbReference>
<evidence type="ECO:0000256" key="1">
    <source>
        <dbReference type="ARBA" id="ARBA00022818"/>
    </source>
</evidence>
<evidence type="ECO:0000256" key="4">
    <source>
        <dbReference type="SAM" id="MobiDB-lite"/>
    </source>
</evidence>
<keyword evidence="2 7" id="KW-0456">Lyase</keyword>
<feature type="region of interest" description="Disordered" evidence="4">
    <location>
        <begin position="682"/>
        <end position="708"/>
    </location>
</feature>
<dbReference type="InterPro" id="IPR051215">
    <property type="entry name" value="GRE"/>
</dbReference>
<keyword evidence="1 3" id="KW-0556">Organic radical</keyword>
<keyword evidence="7" id="KW-0670">Pyruvate</keyword>
<dbReference type="RefSeq" id="WP_339589250.1">
    <property type="nucleotide sequence ID" value="NZ_JBBHJZ010000007.1"/>
</dbReference>
<evidence type="ECO:0000313" key="8">
    <source>
        <dbReference type="Proteomes" id="UP001361239"/>
    </source>
</evidence>
<evidence type="ECO:0000256" key="2">
    <source>
        <dbReference type="ARBA" id="ARBA00023239"/>
    </source>
</evidence>
<dbReference type="PANTHER" id="PTHR43641:SF2">
    <property type="entry name" value="DEHYDRATASE YBIW-RELATED"/>
    <property type="match status" value="1"/>
</dbReference>
<evidence type="ECO:0000259" key="5">
    <source>
        <dbReference type="PROSITE" id="PS51149"/>
    </source>
</evidence>
<keyword evidence="8" id="KW-1185">Reference proteome</keyword>
<dbReference type="InterPro" id="IPR004184">
    <property type="entry name" value="PFL_dom"/>
</dbReference>
<dbReference type="Pfam" id="PF02901">
    <property type="entry name" value="PFL-like"/>
    <property type="match status" value="1"/>
</dbReference>
<evidence type="ECO:0000259" key="6">
    <source>
        <dbReference type="PROSITE" id="PS51554"/>
    </source>
</evidence>
<proteinExistence type="predicted"/>
<reference evidence="7 8" key="1">
    <citation type="submission" date="2024-03" db="EMBL/GenBank/DDBJ databases">
        <authorList>
            <person name="Jo J.-H."/>
        </authorList>
    </citation>
    <scope>NUCLEOTIDE SEQUENCE [LARGE SCALE GENOMIC DNA]</scope>
    <source>
        <strain evidence="7 8">PS1R-30</strain>
    </source>
</reference>
<gene>
    <name evidence="7" type="ORF">WG901_21830</name>
</gene>
<dbReference type="PROSITE" id="PS51554">
    <property type="entry name" value="PFL"/>
    <property type="match status" value="1"/>
</dbReference>
<feature type="domain" description="Glycine radical" evidence="5">
    <location>
        <begin position="699"/>
        <end position="819"/>
    </location>
</feature>
<accession>A0ABU8S2W6</accession>
<feature type="domain" description="PFL" evidence="6">
    <location>
        <begin position="19"/>
        <end position="691"/>
    </location>
</feature>
<protein>
    <submittedName>
        <fullName evidence="7">Pyruvate formate lyase family protein</fullName>
    </submittedName>
</protein>